<feature type="domain" description="Major facilitator superfamily (MFS) profile" evidence="9">
    <location>
        <begin position="10"/>
        <end position="463"/>
    </location>
</feature>
<evidence type="ECO:0000313" key="10">
    <source>
        <dbReference type="EMBL" id="SDZ50861.1"/>
    </source>
</evidence>
<feature type="transmembrane region" description="Helical" evidence="8">
    <location>
        <begin position="43"/>
        <end position="64"/>
    </location>
</feature>
<dbReference type="Gene3D" id="1.20.1720.10">
    <property type="entry name" value="Multidrug resistance protein D"/>
    <property type="match status" value="1"/>
</dbReference>
<dbReference type="PANTHER" id="PTHR42718">
    <property type="entry name" value="MAJOR FACILITATOR SUPERFAMILY MULTIDRUG TRANSPORTER MFSC"/>
    <property type="match status" value="1"/>
</dbReference>
<feature type="transmembrane region" description="Helical" evidence="8">
    <location>
        <begin position="195"/>
        <end position="215"/>
    </location>
</feature>
<evidence type="ECO:0000256" key="1">
    <source>
        <dbReference type="ARBA" id="ARBA00004651"/>
    </source>
</evidence>
<comment type="similarity">
    <text evidence="2">Belongs to the major facilitator superfamily. EmrB family.</text>
</comment>
<dbReference type="Pfam" id="PF07690">
    <property type="entry name" value="MFS_1"/>
    <property type="match status" value="1"/>
</dbReference>
<reference evidence="11" key="1">
    <citation type="submission" date="2016-10" db="EMBL/GenBank/DDBJ databases">
        <authorList>
            <person name="Varghese N."/>
            <person name="Submissions S."/>
        </authorList>
    </citation>
    <scope>NUCLEOTIDE SEQUENCE [LARGE SCALE GENOMIC DNA]</scope>
    <source>
        <strain evidence="11">SP</strain>
    </source>
</reference>
<evidence type="ECO:0000256" key="4">
    <source>
        <dbReference type="ARBA" id="ARBA00022475"/>
    </source>
</evidence>
<comment type="subcellular location">
    <subcellularLocation>
        <location evidence="1">Cell membrane</location>
        <topology evidence="1">Multi-pass membrane protein</topology>
    </subcellularLocation>
</comment>
<dbReference type="AlphaFoldDB" id="A0A1H3TM19"/>
<name>A0A1H3TM19_9BACI</name>
<feature type="transmembrane region" description="Helical" evidence="8">
    <location>
        <begin position="295"/>
        <end position="317"/>
    </location>
</feature>
<dbReference type="Proteomes" id="UP000198935">
    <property type="component" value="Unassembled WGS sequence"/>
</dbReference>
<gene>
    <name evidence="10" type="ORF">SAMN05421736_11555</name>
</gene>
<keyword evidence="7 8" id="KW-0472">Membrane</keyword>
<feature type="transmembrane region" description="Helical" evidence="8">
    <location>
        <begin position="354"/>
        <end position="376"/>
    </location>
</feature>
<keyword evidence="3" id="KW-0813">Transport</keyword>
<evidence type="ECO:0000256" key="6">
    <source>
        <dbReference type="ARBA" id="ARBA00022989"/>
    </source>
</evidence>
<dbReference type="EMBL" id="FNPI01000015">
    <property type="protein sequence ID" value="SDZ50861.1"/>
    <property type="molecule type" value="Genomic_DNA"/>
</dbReference>
<dbReference type="OrthoDB" id="9816041at2"/>
<evidence type="ECO:0000256" key="5">
    <source>
        <dbReference type="ARBA" id="ARBA00022692"/>
    </source>
</evidence>
<evidence type="ECO:0000256" key="8">
    <source>
        <dbReference type="SAM" id="Phobius"/>
    </source>
</evidence>
<dbReference type="PROSITE" id="PS50850">
    <property type="entry name" value="MFS"/>
    <property type="match status" value="1"/>
</dbReference>
<protein>
    <submittedName>
        <fullName evidence="10">Drug resistance transporter, EmrB/QacA subfamily</fullName>
    </submittedName>
</protein>
<feature type="transmembrane region" description="Helical" evidence="8">
    <location>
        <begin position="436"/>
        <end position="458"/>
    </location>
</feature>
<dbReference type="InterPro" id="IPR036259">
    <property type="entry name" value="MFS_trans_sf"/>
</dbReference>
<sequence>MSKVPQKWLVVITVLLGTFTIILNNSMLNPSIPYIMNIFDADAVSAGWVITIFMVTMGIAMPVTGYLGDRFGKKQLYMTGLGLFILGSLLGSFSWDLSSLIFFRGLQGIGGGMMMPTSMALIFEVFPKKERGLATGVYGVAAMLAPTIGPTVGGFIIEMGSWQWLFLCNIPTGVLGLVFSAVYLKQTTKVKGITFDLSGFITVTAGVGAMLYALGRMSEISHLKDPLNILLLVAGGIALLFFVRIENKKEQPLLDLSIFKIPAFRYSVWIASISSISLFGGIFLLPLLLQNVYDYSPIVTGLVFLPSALLSGIFMSIGGRILDRRGPGLVVTSGLTIVTITTVLLGFLSLNTALWLIVLFNAVRGIGMGLSTMPATTAGMNAIPEKFISRGSAMNNVLRQMSSALGIVFISVYYEVRKAQIVTVHAHSLEEASLQAINEGFLVVAALSLAVIPLGILLGKEDKKQRLAAKDIKQVHE</sequence>
<dbReference type="PANTHER" id="PTHR42718:SF9">
    <property type="entry name" value="MAJOR FACILITATOR SUPERFAMILY MULTIDRUG TRANSPORTER MFSC"/>
    <property type="match status" value="1"/>
</dbReference>
<evidence type="ECO:0000256" key="7">
    <source>
        <dbReference type="ARBA" id="ARBA00023136"/>
    </source>
</evidence>
<dbReference type="InterPro" id="IPR005829">
    <property type="entry name" value="Sugar_transporter_CS"/>
</dbReference>
<dbReference type="GO" id="GO:0005886">
    <property type="term" value="C:plasma membrane"/>
    <property type="evidence" value="ECO:0007669"/>
    <property type="project" value="UniProtKB-SubCell"/>
</dbReference>
<feature type="transmembrane region" description="Helical" evidence="8">
    <location>
        <begin position="266"/>
        <end position="289"/>
    </location>
</feature>
<keyword evidence="4" id="KW-1003">Cell membrane</keyword>
<dbReference type="NCBIfam" id="TIGR00711">
    <property type="entry name" value="efflux_EmrB"/>
    <property type="match status" value="1"/>
</dbReference>
<proteinExistence type="inferred from homology"/>
<evidence type="ECO:0000259" key="9">
    <source>
        <dbReference type="PROSITE" id="PS50850"/>
    </source>
</evidence>
<evidence type="ECO:0000313" key="11">
    <source>
        <dbReference type="Proteomes" id="UP000198935"/>
    </source>
</evidence>
<dbReference type="InterPro" id="IPR011701">
    <property type="entry name" value="MFS"/>
</dbReference>
<feature type="transmembrane region" description="Helical" evidence="8">
    <location>
        <begin position="135"/>
        <end position="157"/>
    </location>
</feature>
<dbReference type="STRING" id="1503961.SAMN05421736_11555"/>
<evidence type="ECO:0000256" key="3">
    <source>
        <dbReference type="ARBA" id="ARBA00022448"/>
    </source>
</evidence>
<organism evidence="10 11">
    <name type="scientific">Evansella caseinilytica</name>
    <dbReference type="NCBI Taxonomy" id="1503961"/>
    <lineage>
        <taxon>Bacteria</taxon>
        <taxon>Bacillati</taxon>
        <taxon>Bacillota</taxon>
        <taxon>Bacilli</taxon>
        <taxon>Bacillales</taxon>
        <taxon>Bacillaceae</taxon>
        <taxon>Evansella</taxon>
    </lineage>
</organism>
<feature type="transmembrane region" description="Helical" evidence="8">
    <location>
        <begin position="227"/>
        <end position="245"/>
    </location>
</feature>
<dbReference type="GO" id="GO:0022857">
    <property type="term" value="F:transmembrane transporter activity"/>
    <property type="evidence" value="ECO:0007669"/>
    <property type="project" value="InterPro"/>
</dbReference>
<dbReference type="InterPro" id="IPR020846">
    <property type="entry name" value="MFS_dom"/>
</dbReference>
<keyword evidence="6 8" id="KW-1133">Transmembrane helix</keyword>
<feature type="transmembrane region" description="Helical" evidence="8">
    <location>
        <begin position="329"/>
        <end position="348"/>
    </location>
</feature>
<dbReference type="Gene3D" id="1.20.1250.20">
    <property type="entry name" value="MFS general substrate transporter like domains"/>
    <property type="match status" value="1"/>
</dbReference>
<feature type="transmembrane region" description="Helical" evidence="8">
    <location>
        <begin position="163"/>
        <end position="183"/>
    </location>
</feature>
<dbReference type="InterPro" id="IPR004638">
    <property type="entry name" value="EmrB-like"/>
</dbReference>
<feature type="transmembrane region" description="Helical" evidence="8">
    <location>
        <begin position="397"/>
        <end position="416"/>
    </location>
</feature>
<accession>A0A1H3TM19</accession>
<dbReference type="PRINTS" id="PR01036">
    <property type="entry name" value="TCRTETB"/>
</dbReference>
<dbReference type="SUPFAM" id="SSF103473">
    <property type="entry name" value="MFS general substrate transporter"/>
    <property type="match status" value="1"/>
</dbReference>
<keyword evidence="5 8" id="KW-0812">Transmembrane</keyword>
<evidence type="ECO:0000256" key="2">
    <source>
        <dbReference type="ARBA" id="ARBA00008537"/>
    </source>
</evidence>
<feature type="transmembrane region" description="Helical" evidence="8">
    <location>
        <begin position="7"/>
        <end position="23"/>
    </location>
</feature>
<dbReference type="CDD" id="cd17503">
    <property type="entry name" value="MFS_LmrB_MDR_like"/>
    <property type="match status" value="1"/>
</dbReference>
<keyword evidence="11" id="KW-1185">Reference proteome</keyword>
<feature type="transmembrane region" description="Helical" evidence="8">
    <location>
        <begin position="76"/>
        <end position="95"/>
    </location>
</feature>
<dbReference type="PROSITE" id="PS00217">
    <property type="entry name" value="SUGAR_TRANSPORT_2"/>
    <property type="match status" value="1"/>
</dbReference>
<feature type="transmembrane region" description="Helical" evidence="8">
    <location>
        <begin position="101"/>
        <end position="123"/>
    </location>
</feature>